<dbReference type="Proteomes" id="UP000528322">
    <property type="component" value="Unassembled WGS sequence"/>
</dbReference>
<proteinExistence type="inferred from homology"/>
<dbReference type="PROSITE" id="PS51706">
    <property type="entry name" value="G_ENGB"/>
    <property type="match status" value="1"/>
</dbReference>
<evidence type="ECO:0000256" key="3">
    <source>
        <dbReference type="ARBA" id="ARBA00022618"/>
    </source>
</evidence>
<feature type="domain" description="EngB-type G" evidence="11">
    <location>
        <begin position="29"/>
        <end position="200"/>
    </location>
</feature>
<name>A0A7W7Y3F4_9BACT</name>
<keyword evidence="13" id="KW-1185">Reference proteome</keyword>
<evidence type="ECO:0000256" key="1">
    <source>
        <dbReference type="ARBA" id="ARBA00001946"/>
    </source>
</evidence>
<accession>A0A7W7Y3F4</accession>
<evidence type="ECO:0000256" key="7">
    <source>
        <dbReference type="ARBA" id="ARBA00023134"/>
    </source>
</evidence>
<comment type="caution">
    <text evidence="12">The sequence shown here is derived from an EMBL/GenBank/DDBJ whole genome shotgun (WGS) entry which is preliminary data.</text>
</comment>
<keyword evidence="6" id="KW-0460">Magnesium</keyword>
<evidence type="ECO:0000313" key="12">
    <source>
        <dbReference type="EMBL" id="MBB5021102.1"/>
    </source>
</evidence>
<gene>
    <name evidence="10" type="primary">engB</name>
    <name evidence="12" type="ORF">HNR37_000408</name>
</gene>
<evidence type="ECO:0000256" key="8">
    <source>
        <dbReference type="ARBA" id="ARBA00023210"/>
    </source>
</evidence>
<dbReference type="InterPro" id="IPR030393">
    <property type="entry name" value="G_ENGB_dom"/>
</dbReference>
<evidence type="ECO:0000256" key="10">
    <source>
        <dbReference type="HAMAP-Rule" id="MF_00321"/>
    </source>
</evidence>
<keyword evidence="7 10" id="KW-0342">GTP-binding</keyword>
<dbReference type="Pfam" id="PF01926">
    <property type="entry name" value="MMR_HSR1"/>
    <property type="match status" value="1"/>
</dbReference>
<dbReference type="Gene3D" id="3.40.50.300">
    <property type="entry name" value="P-loop containing nucleotide triphosphate hydrolases"/>
    <property type="match status" value="1"/>
</dbReference>
<dbReference type="PANTHER" id="PTHR11649:SF13">
    <property type="entry name" value="ENGB-TYPE G DOMAIN-CONTAINING PROTEIN"/>
    <property type="match status" value="1"/>
</dbReference>
<keyword evidence="4" id="KW-0479">Metal-binding</keyword>
<dbReference type="InterPro" id="IPR019987">
    <property type="entry name" value="GTP-bd_ribosome_bio_YsxC"/>
</dbReference>
<protein>
    <recommendedName>
        <fullName evidence="10">Probable GTP-binding protein EngB</fullName>
    </recommendedName>
</protein>
<dbReference type="InterPro" id="IPR006073">
    <property type="entry name" value="GTP-bd"/>
</dbReference>
<dbReference type="SUPFAM" id="SSF52540">
    <property type="entry name" value="P-loop containing nucleoside triphosphate hydrolases"/>
    <property type="match status" value="1"/>
</dbReference>
<keyword evidence="9 10" id="KW-0131">Cell cycle</keyword>
<dbReference type="RefSeq" id="WP_183729157.1">
    <property type="nucleotide sequence ID" value="NZ_JACHID010000002.1"/>
</dbReference>
<dbReference type="CDD" id="cd01876">
    <property type="entry name" value="YihA_EngB"/>
    <property type="match status" value="1"/>
</dbReference>
<reference evidence="12 13" key="1">
    <citation type="submission" date="2020-08" db="EMBL/GenBank/DDBJ databases">
        <title>Genomic Encyclopedia of Type Strains, Phase IV (KMG-IV): sequencing the most valuable type-strain genomes for metagenomic binning, comparative biology and taxonomic classification.</title>
        <authorList>
            <person name="Goeker M."/>
        </authorList>
    </citation>
    <scope>NUCLEOTIDE SEQUENCE [LARGE SCALE GENOMIC DNA]</scope>
    <source>
        <strain evidence="12 13">DSM 22071</strain>
    </source>
</reference>
<evidence type="ECO:0000256" key="5">
    <source>
        <dbReference type="ARBA" id="ARBA00022741"/>
    </source>
</evidence>
<dbReference type="GO" id="GO:0005525">
    <property type="term" value="F:GTP binding"/>
    <property type="evidence" value="ECO:0007669"/>
    <property type="project" value="UniProtKB-UniRule"/>
</dbReference>
<comment type="similarity">
    <text evidence="2 10">Belongs to the TRAFAC class TrmE-Era-EngA-EngB-Septin-like GTPase superfamily. EngB GTPase family.</text>
</comment>
<dbReference type="InterPro" id="IPR027417">
    <property type="entry name" value="P-loop_NTPase"/>
</dbReference>
<sequence>MEKRISSYHPHKVQFVTSAPSLAHCPLPDRPEIVFLGRSNVGKSSLINTITGKRSIALTSKTPGRTRLLNYFDVNDELYLVDLPGYGFARVSTSMRDQWNRHMYQYLECRENIAMAVMIVDIRHEAQKNDLRMFNLLGQWQIPTLIVATKSDKLKKSQLAPHIDKLRKSYGSKCALMPFSSASKYGIEEFWWEVTKRQIVDANS</sequence>
<dbReference type="AlphaFoldDB" id="A0A7W7Y3F4"/>
<keyword evidence="5 10" id="KW-0547">Nucleotide-binding</keyword>
<dbReference type="EMBL" id="JACHID010000002">
    <property type="protein sequence ID" value="MBB5021102.1"/>
    <property type="molecule type" value="Genomic_DNA"/>
</dbReference>
<evidence type="ECO:0000256" key="2">
    <source>
        <dbReference type="ARBA" id="ARBA00009638"/>
    </source>
</evidence>
<comment type="cofactor">
    <cofactor evidence="1">
        <name>Mg(2+)</name>
        <dbReference type="ChEBI" id="CHEBI:18420"/>
    </cofactor>
</comment>
<keyword evidence="8 10" id="KW-0717">Septation</keyword>
<evidence type="ECO:0000259" key="11">
    <source>
        <dbReference type="PROSITE" id="PS51706"/>
    </source>
</evidence>
<evidence type="ECO:0000256" key="4">
    <source>
        <dbReference type="ARBA" id="ARBA00022723"/>
    </source>
</evidence>
<dbReference type="FunFam" id="3.40.50.300:FF:000098">
    <property type="entry name" value="Probable GTP-binding protein EngB"/>
    <property type="match status" value="1"/>
</dbReference>
<evidence type="ECO:0000256" key="9">
    <source>
        <dbReference type="ARBA" id="ARBA00023306"/>
    </source>
</evidence>
<dbReference type="HAMAP" id="MF_00321">
    <property type="entry name" value="GTPase_EngB"/>
    <property type="match status" value="1"/>
</dbReference>
<dbReference type="NCBIfam" id="TIGR03598">
    <property type="entry name" value="GTPase_YsxC"/>
    <property type="match status" value="1"/>
</dbReference>
<evidence type="ECO:0000313" key="13">
    <source>
        <dbReference type="Proteomes" id="UP000528322"/>
    </source>
</evidence>
<organism evidence="12 13">
    <name type="scientific">Desulfurispira natronophila</name>
    <dbReference type="NCBI Taxonomy" id="682562"/>
    <lineage>
        <taxon>Bacteria</taxon>
        <taxon>Pseudomonadati</taxon>
        <taxon>Chrysiogenota</taxon>
        <taxon>Chrysiogenia</taxon>
        <taxon>Chrysiogenales</taxon>
        <taxon>Chrysiogenaceae</taxon>
        <taxon>Desulfurispira</taxon>
    </lineage>
</organism>
<keyword evidence="3 10" id="KW-0132">Cell division</keyword>
<comment type="function">
    <text evidence="10">Necessary for normal cell division and for the maintenance of normal septation.</text>
</comment>
<dbReference type="PANTHER" id="PTHR11649">
    <property type="entry name" value="MSS1/TRME-RELATED GTP-BINDING PROTEIN"/>
    <property type="match status" value="1"/>
</dbReference>
<evidence type="ECO:0000256" key="6">
    <source>
        <dbReference type="ARBA" id="ARBA00022842"/>
    </source>
</evidence>
<dbReference type="GO" id="GO:0046872">
    <property type="term" value="F:metal ion binding"/>
    <property type="evidence" value="ECO:0007669"/>
    <property type="project" value="UniProtKB-KW"/>
</dbReference>
<dbReference type="GO" id="GO:0000917">
    <property type="term" value="P:division septum assembly"/>
    <property type="evidence" value="ECO:0007669"/>
    <property type="project" value="UniProtKB-KW"/>
</dbReference>